<dbReference type="EMBL" id="UINC01198406">
    <property type="protein sequence ID" value="SVE16349.1"/>
    <property type="molecule type" value="Genomic_DNA"/>
</dbReference>
<keyword evidence="1" id="KW-0677">Repeat</keyword>
<name>A0A383B9C2_9ZZZZ</name>
<dbReference type="PANTHER" id="PTHR46388:SF2">
    <property type="entry name" value="NHL REPEAT-CONTAINING PROTEIN 2"/>
    <property type="match status" value="1"/>
</dbReference>
<sequence>TGVVSTIAGSGSPGFANATGTSAIFNYPEGITTDGTNLYVTEVAHKIRKIVIATGAVTTLAGSGSPGFADGTGPSAIFRKPKGITTDGTNLYVADRKNHRIRKIVISTGVVTTIAGSGSEGSTDGTGAGASFNNPTGITSDGTILYVVDRDNHKIRKIVISTGVVTTLAGTGSSGSADGTGTTATFNTPIRITTEGTKLYVADTNNHKIRKIDLSKTETAVVSLLNLGDDFPNISKIAVSGLMSNSG</sequence>
<dbReference type="InterPro" id="IPR001258">
    <property type="entry name" value="NHL_repeat"/>
</dbReference>
<dbReference type="Gene3D" id="2.120.10.30">
    <property type="entry name" value="TolB, C-terminal domain"/>
    <property type="match status" value="2"/>
</dbReference>
<organism evidence="2">
    <name type="scientific">marine metagenome</name>
    <dbReference type="NCBI Taxonomy" id="408172"/>
    <lineage>
        <taxon>unclassified sequences</taxon>
        <taxon>metagenomes</taxon>
        <taxon>ecological metagenomes</taxon>
    </lineage>
</organism>
<dbReference type="InterPro" id="IPR011042">
    <property type="entry name" value="6-blade_b-propeller_TolB-like"/>
</dbReference>
<evidence type="ECO:0008006" key="3">
    <source>
        <dbReference type="Google" id="ProtNLM"/>
    </source>
</evidence>
<feature type="non-terminal residue" evidence="2">
    <location>
        <position position="247"/>
    </location>
</feature>
<dbReference type="PANTHER" id="PTHR46388">
    <property type="entry name" value="NHL REPEAT-CONTAINING PROTEIN 2"/>
    <property type="match status" value="1"/>
</dbReference>
<evidence type="ECO:0000313" key="2">
    <source>
        <dbReference type="EMBL" id="SVE16349.1"/>
    </source>
</evidence>
<gene>
    <name evidence="2" type="ORF">METZ01_LOCUS469203</name>
</gene>
<feature type="non-terminal residue" evidence="2">
    <location>
        <position position="1"/>
    </location>
</feature>
<accession>A0A383B9C2</accession>
<dbReference type="Pfam" id="PF01436">
    <property type="entry name" value="NHL"/>
    <property type="match status" value="1"/>
</dbReference>
<dbReference type="SUPFAM" id="SSF63825">
    <property type="entry name" value="YWTD domain"/>
    <property type="match status" value="1"/>
</dbReference>
<protein>
    <recommendedName>
        <fullName evidence="3">SMP-30/Gluconolactonase/LRE-like region domain-containing protein</fullName>
    </recommendedName>
</protein>
<proteinExistence type="predicted"/>
<reference evidence="2" key="1">
    <citation type="submission" date="2018-05" db="EMBL/GenBank/DDBJ databases">
        <authorList>
            <person name="Lanie J.A."/>
            <person name="Ng W.-L."/>
            <person name="Kazmierczak K.M."/>
            <person name="Andrzejewski T.M."/>
            <person name="Davidsen T.M."/>
            <person name="Wayne K.J."/>
            <person name="Tettelin H."/>
            <person name="Glass J.I."/>
            <person name="Rusch D."/>
            <person name="Podicherti R."/>
            <person name="Tsui H.-C.T."/>
            <person name="Winkler M.E."/>
        </authorList>
    </citation>
    <scope>NUCLEOTIDE SEQUENCE</scope>
</reference>
<dbReference type="AlphaFoldDB" id="A0A383B9C2"/>
<evidence type="ECO:0000256" key="1">
    <source>
        <dbReference type="ARBA" id="ARBA00022737"/>
    </source>
</evidence>